<accession>A0A0E9VEG4</accession>
<reference evidence="1" key="1">
    <citation type="submission" date="2014-11" db="EMBL/GenBank/DDBJ databases">
        <authorList>
            <person name="Amaro Gonzalez C."/>
        </authorList>
    </citation>
    <scope>NUCLEOTIDE SEQUENCE</scope>
</reference>
<evidence type="ECO:0000313" key="1">
    <source>
        <dbReference type="EMBL" id="JAH76391.1"/>
    </source>
</evidence>
<organism evidence="1">
    <name type="scientific">Anguilla anguilla</name>
    <name type="common">European freshwater eel</name>
    <name type="synonym">Muraena anguilla</name>
    <dbReference type="NCBI Taxonomy" id="7936"/>
    <lineage>
        <taxon>Eukaryota</taxon>
        <taxon>Metazoa</taxon>
        <taxon>Chordata</taxon>
        <taxon>Craniata</taxon>
        <taxon>Vertebrata</taxon>
        <taxon>Euteleostomi</taxon>
        <taxon>Actinopterygii</taxon>
        <taxon>Neopterygii</taxon>
        <taxon>Teleostei</taxon>
        <taxon>Anguilliformes</taxon>
        <taxon>Anguillidae</taxon>
        <taxon>Anguilla</taxon>
    </lineage>
</organism>
<dbReference type="EMBL" id="GBXM01032186">
    <property type="protein sequence ID" value="JAH76391.1"/>
    <property type="molecule type" value="Transcribed_RNA"/>
</dbReference>
<proteinExistence type="predicted"/>
<dbReference type="AlphaFoldDB" id="A0A0E9VEG4"/>
<protein>
    <submittedName>
        <fullName evidence="1">Uncharacterized protein</fullName>
    </submittedName>
</protein>
<sequence>MDIFFYLPRLGILTDPRSVFEGESLSTCALKSGIFCHKELILGQVDPLSIE</sequence>
<name>A0A0E9VEG4_ANGAN</name>
<reference evidence="1" key="2">
    <citation type="journal article" date="2015" name="Fish Shellfish Immunol.">
        <title>Early steps in the European eel (Anguilla anguilla)-Vibrio vulnificus interaction in the gills: Role of the RtxA13 toxin.</title>
        <authorList>
            <person name="Callol A."/>
            <person name="Pajuelo D."/>
            <person name="Ebbesson L."/>
            <person name="Teles M."/>
            <person name="MacKenzie S."/>
            <person name="Amaro C."/>
        </authorList>
    </citation>
    <scope>NUCLEOTIDE SEQUENCE</scope>
</reference>